<feature type="compositionally biased region" description="Acidic residues" evidence="5">
    <location>
        <begin position="400"/>
        <end position="413"/>
    </location>
</feature>
<comment type="similarity">
    <text evidence="4">Belongs to the TRAFAC class translation factor GTPase superfamily. Bms1-like GTPase family. TSR1 subfamily.</text>
</comment>
<name>A0A835T818_CHLIN</name>
<dbReference type="GO" id="GO:0034511">
    <property type="term" value="F:U3 snoRNA binding"/>
    <property type="evidence" value="ECO:0007669"/>
    <property type="project" value="TreeGrafter"/>
</dbReference>
<dbReference type="GO" id="GO:0000462">
    <property type="term" value="P:maturation of SSU-rRNA from tricistronic rRNA transcript (SSU-rRNA, 5.8S rRNA, LSU-rRNA)"/>
    <property type="evidence" value="ECO:0007669"/>
    <property type="project" value="TreeGrafter"/>
</dbReference>
<dbReference type="AlphaFoldDB" id="A0A835T818"/>
<evidence type="ECO:0000256" key="3">
    <source>
        <dbReference type="ARBA" id="ARBA00023242"/>
    </source>
</evidence>
<sequence length="884" mass="92267">MGGPSGQKNKSHKAGRRAGPSARENARRGKEVGAGARPNPKGSSHDGKLQRHLAAKQNRDAKRQELLERKRRVAAPVVVAVLPLSEAVDVARFWNGLRHACEHGSSSSTSAGAGAGSSSNEMELELLASAAPLAPITVHVAAKGRVRLTLLPPPVPRGDPLAVADLGRCAEQLLLLLPGAEGAAGVDAAGAAAMAVLRAMGMPAVVPCVVGAGAAAGAAAMKERSAAKKRAEKALQPHLAGENRLHHADTPADLAALARHLAEHPPSAPPLWRQQRPGVMVERLEFEAGAAGPGPSSSAAAAGGTGTLVVYGYVRSAGLSANQLVTVPGAGDFKILAIHGPADPNAAPAGRAVPAHVAEKAMEVEAAAEGGGGGGAGPVVAAPNPEEADQLVRENVPAPGEEEQTWPTEEDMEAAAAERRTRKRRVPEGTSEYQAAWILDDEDYGTDDEDEDEDEDGEDDPYGMQEDAKEGAAGGGGAGGRGRGRGAAAMDDGDEAPELEPIGDDDDDAATDAGDAAMLLDEEDDAEGGAGGGYAAALAAARAAKAAARRGAEGEADQLDFPDEVDVPLETPARVRFQKYRGLKSMRTSPWDPKESLPADYGRVFAFENFKRAHKRAKETAARATDDTDPCGVSPGTYVAIRIADVPAAAAERLAAHVAAAAAGGAVPLTVFGLMQHEAKMSVVNFAIRKAAGYAAPLANKEALLLVTGLRSFTARPVLSTDDPGADKHRMEKFLHTGQHVVASVYAPVMYPPLPLLAFKLPEGAAAAGGGGGAQLAAVGSLRSCDPDRVNLKRIMLTGTPVRVSRRRATVRFMFHNPEDVRWFKPVELFTKYGRRGRIAEPLGTHGTMKCMFDSPLQQRDTVCMPLYKRVFPKWPADLSFAER</sequence>
<reference evidence="7" key="1">
    <citation type="journal article" date="2020" name="bioRxiv">
        <title>Comparative genomics of Chlamydomonas.</title>
        <authorList>
            <person name="Craig R.J."/>
            <person name="Hasan A.R."/>
            <person name="Ness R.W."/>
            <person name="Keightley P.D."/>
        </authorList>
    </citation>
    <scope>NUCLEOTIDE SEQUENCE</scope>
    <source>
        <strain evidence="7">SAG 7.73</strain>
    </source>
</reference>
<dbReference type="InterPro" id="IPR039761">
    <property type="entry name" value="Bms1/Tsr1"/>
</dbReference>
<gene>
    <name evidence="7" type="ORF">HXX76_007857</name>
</gene>
<feature type="region of interest" description="Disordered" evidence="5">
    <location>
        <begin position="395"/>
        <end position="516"/>
    </location>
</feature>
<dbReference type="Proteomes" id="UP000650467">
    <property type="component" value="Unassembled WGS sequence"/>
</dbReference>
<evidence type="ECO:0000256" key="1">
    <source>
        <dbReference type="ARBA" id="ARBA00004604"/>
    </source>
</evidence>
<keyword evidence="8" id="KW-1185">Reference proteome</keyword>
<evidence type="ECO:0000256" key="5">
    <source>
        <dbReference type="SAM" id="MobiDB-lite"/>
    </source>
</evidence>
<dbReference type="GO" id="GO:0000479">
    <property type="term" value="P:endonucleolytic cleavage of tricistronic rRNA transcript (SSU-rRNA, 5.8S rRNA, LSU-rRNA)"/>
    <property type="evidence" value="ECO:0007669"/>
    <property type="project" value="TreeGrafter"/>
</dbReference>
<dbReference type="InterPro" id="IPR012948">
    <property type="entry name" value="AARP2CN"/>
</dbReference>
<dbReference type="OrthoDB" id="119302at2759"/>
<dbReference type="InterPro" id="IPR030387">
    <property type="entry name" value="G_Bms1/Tsr1_dom"/>
</dbReference>
<feature type="domain" description="Bms1-type G" evidence="6">
    <location>
        <begin position="75"/>
        <end position="267"/>
    </location>
</feature>
<comment type="subcellular location">
    <subcellularLocation>
        <location evidence="1">Nucleus</location>
        <location evidence="1">Nucleolus</location>
    </subcellularLocation>
</comment>
<dbReference type="PANTHER" id="PTHR12858">
    <property type="entry name" value="RIBOSOME BIOGENESIS PROTEIN"/>
    <property type="match status" value="1"/>
</dbReference>
<dbReference type="SMART" id="SM01362">
    <property type="entry name" value="DUF663"/>
    <property type="match status" value="1"/>
</dbReference>
<dbReference type="GO" id="GO:0005730">
    <property type="term" value="C:nucleolus"/>
    <property type="evidence" value="ECO:0007669"/>
    <property type="project" value="UniProtKB-SubCell"/>
</dbReference>
<keyword evidence="3" id="KW-0539">Nucleus</keyword>
<dbReference type="Pfam" id="PF08142">
    <property type="entry name" value="AARP2CN"/>
    <property type="match status" value="1"/>
</dbReference>
<dbReference type="PANTHER" id="PTHR12858:SF1">
    <property type="entry name" value="PRE-RRNA-PROCESSING PROTEIN TSR1 HOMOLOG"/>
    <property type="match status" value="1"/>
</dbReference>
<dbReference type="GO" id="GO:0030688">
    <property type="term" value="C:preribosome, small subunit precursor"/>
    <property type="evidence" value="ECO:0007669"/>
    <property type="project" value="TreeGrafter"/>
</dbReference>
<evidence type="ECO:0000313" key="8">
    <source>
        <dbReference type="Proteomes" id="UP000650467"/>
    </source>
</evidence>
<accession>A0A835T818</accession>
<feature type="compositionally biased region" description="Acidic residues" evidence="5">
    <location>
        <begin position="491"/>
        <end position="510"/>
    </location>
</feature>
<feature type="compositionally biased region" description="Gly residues" evidence="5">
    <location>
        <begin position="472"/>
        <end position="481"/>
    </location>
</feature>
<keyword evidence="2" id="KW-0690">Ribosome biogenesis</keyword>
<dbReference type="SMART" id="SM00785">
    <property type="entry name" value="AARP2CN"/>
    <property type="match status" value="1"/>
</dbReference>
<feature type="compositionally biased region" description="Acidic residues" evidence="5">
    <location>
        <begin position="439"/>
        <end position="461"/>
    </location>
</feature>
<dbReference type="GO" id="GO:0003924">
    <property type="term" value="F:GTPase activity"/>
    <property type="evidence" value="ECO:0007669"/>
    <property type="project" value="TreeGrafter"/>
</dbReference>
<evidence type="ECO:0000313" key="7">
    <source>
        <dbReference type="EMBL" id="KAG2434130.1"/>
    </source>
</evidence>
<dbReference type="EMBL" id="JAEHOC010000017">
    <property type="protein sequence ID" value="KAG2434130.1"/>
    <property type="molecule type" value="Genomic_DNA"/>
</dbReference>
<evidence type="ECO:0000259" key="6">
    <source>
        <dbReference type="PROSITE" id="PS51714"/>
    </source>
</evidence>
<dbReference type="InterPro" id="IPR007034">
    <property type="entry name" value="BMS1_TSR1_C"/>
</dbReference>
<feature type="region of interest" description="Disordered" evidence="5">
    <location>
        <begin position="1"/>
        <end position="61"/>
    </location>
</feature>
<comment type="caution">
    <text evidence="7">The sequence shown here is derived from an EMBL/GenBank/DDBJ whole genome shotgun (WGS) entry which is preliminary data.</text>
</comment>
<protein>
    <recommendedName>
        <fullName evidence="6">Bms1-type G domain-containing protein</fullName>
    </recommendedName>
</protein>
<evidence type="ECO:0000256" key="2">
    <source>
        <dbReference type="ARBA" id="ARBA00022517"/>
    </source>
</evidence>
<dbReference type="PROSITE" id="PS51714">
    <property type="entry name" value="G_BMS1"/>
    <property type="match status" value="1"/>
</dbReference>
<proteinExistence type="inferred from homology"/>
<organism evidence="7 8">
    <name type="scientific">Chlamydomonas incerta</name>
    <dbReference type="NCBI Taxonomy" id="51695"/>
    <lineage>
        <taxon>Eukaryota</taxon>
        <taxon>Viridiplantae</taxon>
        <taxon>Chlorophyta</taxon>
        <taxon>core chlorophytes</taxon>
        <taxon>Chlorophyceae</taxon>
        <taxon>CS clade</taxon>
        <taxon>Chlamydomonadales</taxon>
        <taxon>Chlamydomonadaceae</taxon>
        <taxon>Chlamydomonas</taxon>
    </lineage>
</organism>
<evidence type="ECO:0000256" key="4">
    <source>
        <dbReference type="ARBA" id="ARBA00038288"/>
    </source>
</evidence>
<dbReference type="GO" id="GO:0005525">
    <property type="term" value="F:GTP binding"/>
    <property type="evidence" value="ECO:0007669"/>
    <property type="project" value="TreeGrafter"/>
</dbReference>
<dbReference type="Pfam" id="PF04950">
    <property type="entry name" value="RIBIOP_C"/>
    <property type="match status" value="1"/>
</dbReference>